<dbReference type="InterPro" id="IPR037364">
    <property type="entry name" value="Sec23"/>
</dbReference>
<evidence type="ECO:0000256" key="10">
    <source>
        <dbReference type="ARBA" id="ARBA00023034"/>
    </source>
</evidence>
<feature type="domain" description="Sec23/Sec24 beta-sandwich" evidence="19">
    <location>
        <begin position="404"/>
        <end position="504"/>
    </location>
</feature>
<keyword evidence="8 14" id="KW-0931">ER-Golgi transport</keyword>
<evidence type="ECO:0000256" key="11">
    <source>
        <dbReference type="ARBA" id="ARBA00023136"/>
    </source>
</evidence>
<keyword evidence="10" id="KW-0333">Golgi apparatus</keyword>
<dbReference type="FunFam" id="3.40.50.410:FF:000043">
    <property type="entry name" value="Protein transport protein SEC23"/>
    <property type="match status" value="1"/>
</dbReference>
<keyword evidence="14" id="KW-0963">Cytoplasm</keyword>
<dbReference type="InterPro" id="IPR006896">
    <property type="entry name" value="Sec23/24_trunk_dom"/>
</dbReference>
<keyword evidence="21" id="KW-1185">Reference proteome</keyword>
<dbReference type="GO" id="GO:0090110">
    <property type="term" value="P:COPII-coated vesicle cargo loading"/>
    <property type="evidence" value="ECO:0007669"/>
    <property type="project" value="TreeGrafter"/>
</dbReference>
<proteinExistence type="inferred from homology"/>
<dbReference type="SUPFAM" id="SSF82919">
    <property type="entry name" value="Zn-finger domain of Sec23/24"/>
    <property type="match status" value="1"/>
</dbReference>
<evidence type="ECO:0000256" key="3">
    <source>
        <dbReference type="ARBA" id="ARBA00021212"/>
    </source>
</evidence>
<dbReference type="InterPro" id="IPR006895">
    <property type="entry name" value="Znf_Sec23_Sec24"/>
</dbReference>
<keyword evidence="6 14" id="KW-0256">Endoplasmic reticulum</keyword>
<dbReference type="InterPro" id="IPR037550">
    <property type="entry name" value="Sec23_C"/>
</dbReference>
<evidence type="ECO:0000256" key="9">
    <source>
        <dbReference type="ARBA" id="ARBA00022927"/>
    </source>
</evidence>
<dbReference type="FunFam" id="2.30.30.380:FF:000001">
    <property type="entry name" value="Protein transport protein SEC23"/>
    <property type="match status" value="1"/>
</dbReference>
<keyword evidence="7 14" id="KW-0862">Zinc</keyword>
<protein>
    <recommendedName>
        <fullName evidence="3 14">Protein transport protein SEC23</fullName>
    </recommendedName>
</protein>
<dbReference type="GO" id="GO:0008270">
    <property type="term" value="F:zinc ion binding"/>
    <property type="evidence" value="ECO:0007669"/>
    <property type="project" value="InterPro"/>
</dbReference>
<evidence type="ECO:0000256" key="14">
    <source>
        <dbReference type="RuleBase" id="RU365030"/>
    </source>
</evidence>
<dbReference type="PANTHER" id="PTHR11141:SF0">
    <property type="entry name" value="PROTEIN TRANSPORT PROTEIN SEC23"/>
    <property type="match status" value="1"/>
</dbReference>
<evidence type="ECO:0000259" key="16">
    <source>
        <dbReference type="Pfam" id="PF04810"/>
    </source>
</evidence>
<gene>
    <name evidence="20" type="ORF">LOD99_5162</name>
</gene>
<evidence type="ECO:0000313" key="20">
    <source>
        <dbReference type="EMBL" id="KAI6651554.1"/>
    </source>
</evidence>
<dbReference type="CDD" id="cd11287">
    <property type="entry name" value="Sec23_C"/>
    <property type="match status" value="1"/>
</dbReference>
<dbReference type="FunFam" id="1.20.120.730:FF:000005">
    <property type="entry name" value="Protein transport protein SEC23"/>
    <property type="match status" value="1"/>
</dbReference>
<sequence length="769" mass="86016">MSTLEEYIESNERRDGIRFSWNHWPNTRTEAAKTVVPLGCLFTPLKERPDLPPIHYNPVHCGQCQAILNPYCQSDFRNKRWSCCFCLSPNAFPPAYMGISEEQPPPELVPQYNTLDYTLQMSANPQQTGGHAPIRPIVFLFCIDLCMDEANLQAVKESIQLSTSVIPQQALVGLISYGKHVMLHELNCEGYSKQTVFRGTKEVTSKSLVEMLSISGNQPGAKSHAIFSKYLQPCQDCDNSLSDLIDQLVIDPWPVPEGKRPLRCSGAAFSVGVSLLEAAYSKMGCRFMMFQAGPCSVGPGNVVNDELREPIRSHDDLWKDKARYTRKATRFYEGISKRAAAAGVAIDIFACFQDQTGLFEMKSLSNSTAGHMVMGDSFNTSLFRQTFQKVFGTKEGSPLLKMSFNASLEVKSVRELKVMGAIGPCVSANKNGPVSDNEIGIGGTTCWNICTIDPSTTLGIFFEVATQQANQPTANRMGVIQFITRYTSADGMSHIRVTTTGRNFVDPKEHPEFIKGGFDQEASAVLMARVAVHKAEVDENPDVLKWLDKMLIRLCQKYGNYNASDPASFVLADNFSLYPQFMFHLRRSPFLQVFNNSPDETTYYRNKLLREHTQNSIIMIQPILYSYSIGAAPRPVLLDATSIEKDKILLMDTFFHVVIYHGETIATWRDKGYQNQPLYESLKNLLEAPGADAKEIMVGRFPMPRYIICDEGGSQARFLLFKVNPSLTHNTTFGWGQSQSEGSTFILTDDVSLQVFMEHLKKLSTANQI</sequence>
<dbReference type="GO" id="GO:0030127">
    <property type="term" value="C:COPII vesicle coat"/>
    <property type="evidence" value="ECO:0007669"/>
    <property type="project" value="InterPro"/>
</dbReference>
<keyword evidence="9 14" id="KW-0653">Protein transport</keyword>
<dbReference type="SUPFAM" id="SSF81995">
    <property type="entry name" value="beta-sandwich domain of Sec23/24"/>
    <property type="match status" value="1"/>
</dbReference>
<feature type="domain" description="Sec23/Sec24 trunk" evidence="17">
    <location>
        <begin position="136"/>
        <end position="391"/>
    </location>
</feature>
<evidence type="ECO:0000256" key="1">
    <source>
        <dbReference type="ARBA" id="ARBA00004255"/>
    </source>
</evidence>
<dbReference type="InterPro" id="IPR029006">
    <property type="entry name" value="ADF-H/Gelsolin-like_dom_sf"/>
</dbReference>
<dbReference type="Pfam" id="PF08033">
    <property type="entry name" value="Sec23_BS"/>
    <property type="match status" value="1"/>
</dbReference>
<evidence type="ECO:0000256" key="2">
    <source>
        <dbReference type="ARBA" id="ARBA00009210"/>
    </source>
</evidence>
<evidence type="ECO:0000256" key="5">
    <source>
        <dbReference type="ARBA" id="ARBA00022723"/>
    </source>
</evidence>
<dbReference type="FunFam" id="3.40.20.10:FF:000041">
    <property type="entry name" value="Protein transport protein SEC23"/>
    <property type="match status" value="1"/>
</dbReference>
<evidence type="ECO:0000256" key="8">
    <source>
        <dbReference type="ARBA" id="ARBA00022892"/>
    </source>
</evidence>
<dbReference type="Gene3D" id="3.40.20.10">
    <property type="entry name" value="Severin"/>
    <property type="match status" value="1"/>
</dbReference>
<name>A0AAV7JRP0_9METZ</name>
<evidence type="ECO:0000259" key="17">
    <source>
        <dbReference type="Pfam" id="PF04811"/>
    </source>
</evidence>
<evidence type="ECO:0000313" key="21">
    <source>
        <dbReference type="Proteomes" id="UP001165289"/>
    </source>
</evidence>
<evidence type="ECO:0000259" key="18">
    <source>
        <dbReference type="Pfam" id="PF04815"/>
    </source>
</evidence>
<dbReference type="InterPro" id="IPR036180">
    <property type="entry name" value="Gelsolin-like_dom_sf"/>
</dbReference>
<dbReference type="InterPro" id="IPR036174">
    <property type="entry name" value="Znf_Sec23_Sec24_sf"/>
</dbReference>
<dbReference type="GO" id="GO:0006886">
    <property type="term" value="P:intracellular protein transport"/>
    <property type="evidence" value="ECO:0007669"/>
    <property type="project" value="InterPro"/>
</dbReference>
<dbReference type="GO" id="GO:0005096">
    <property type="term" value="F:GTPase activator activity"/>
    <property type="evidence" value="ECO:0007669"/>
    <property type="project" value="TreeGrafter"/>
</dbReference>
<dbReference type="Gene3D" id="1.20.120.730">
    <property type="entry name" value="Sec23/Sec24 helical domain"/>
    <property type="match status" value="1"/>
</dbReference>
<dbReference type="InterPro" id="IPR007123">
    <property type="entry name" value="Gelsolin-like_dom"/>
</dbReference>
<evidence type="ECO:0000256" key="4">
    <source>
        <dbReference type="ARBA" id="ARBA00022448"/>
    </source>
</evidence>
<dbReference type="InterPro" id="IPR036175">
    <property type="entry name" value="Sec23/24_helical_dom_sf"/>
</dbReference>
<dbReference type="GO" id="GO:0000139">
    <property type="term" value="C:Golgi membrane"/>
    <property type="evidence" value="ECO:0007669"/>
    <property type="project" value="UniProtKB-SubCell"/>
</dbReference>
<evidence type="ECO:0000259" key="19">
    <source>
        <dbReference type="Pfam" id="PF08033"/>
    </source>
</evidence>
<evidence type="ECO:0000256" key="7">
    <source>
        <dbReference type="ARBA" id="ARBA00022833"/>
    </source>
</evidence>
<feature type="domain" description="Zinc finger Sec23/Sec24-type" evidence="16">
    <location>
        <begin position="58"/>
        <end position="96"/>
    </location>
</feature>
<dbReference type="InterPro" id="IPR006900">
    <property type="entry name" value="Sec23/24_helical_dom"/>
</dbReference>
<comment type="subcellular location">
    <subcellularLocation>
        <location evidence="14">Cytoplasmic vesicle</location>
        <location evidence="14">COPII-coated vesicle membrane</location>
        <topology evidence="14">Peripheral membrane protein</topology>
        <orientation evidence="14">Cytoplasmic side</orientation>
    </subcellularLocation>
    <subcellularLocation>
        <location evidence="14">Endoplasmic reticulum membrane</location>
        <topology evidence="14">Peripheral membrane protein</topology>
        <orientation evidence="14">Cytoplasmic side</orientation>
    </subcellularLocation>
    <subcellularLocation>
        <location evidence="1">Golgi apparatus membrane</location>
        <topology evidence="1">Peripheral membrane protein</topology>
        <orientation evidence="1">Cytoplasmic side</orientation>
    </subcellularLocation>
</comment>
<dbReference type="Gene3D" id="2.60.40.1670">
    <property type="entry name" value="beta-sandwich domain of Sec23/24"/>
    <property type="match status" value="1"/>
</dbReference>
<evidence type="ECO:0000256" key="6">
    <source>
        <dbReference type="ARBA" id="ARBA00022824"/>
    </source>
</evidence>
<keyword evidence="11 14" id="KW-0472">Membrane</keyword>
<dbReference type="EMBL" id="JAKMXF010000303">
    <property type="protein sequence ID" value="KAI6651554.1"/>
    <property type="molecule type" value="Genomic_DNA"/>
</dbReference>
<dbReference type="PANTHER" id="PTHR11141">
    <property type="entry name" value="PROTEIN TRANSPORT PROTEIN SEC23"/>
    <property type="match status" value="1"/>
</dbReference>
<comment type="similarity">
    <text evidence="2 14">Belongs to the SEC23/SEC24 family. SEC23 subfamily.</text>
</comment>
<organism evidence="20 21">
    <name type="scientific">Oopsacas minuta</name>
    <dbReference type="NCBI Taxonomy" id="111878"/>
    <lineage>
        <taxon>Eukaryota</taxon>
        <taxon>Metazoa</taxon>
        <taxon>Porifera</taxon>
        <taxon>Hexactinellida</taxon>
        <taxon>Hexasterophora</taxon>
        <taxon>Lyssacinosida</taxon>
        <taxon>Leucopsacidae</taxon>
        <taxon>Oopsacas</taxon>
    </lineage>
</organism>
<dbReference type="SUPFAM" id="SSF53300">
    <property type="entry name" value="vWA-like"/>
    <property type="match status" value="1"/>
</dbReference>
<dbReference type="Pfam" id="PF00626">
    <property type="entry name" value="Gelsolin"/>
    <property type="match status" value="1"/>
</dbReference>
<evidence type="ECO:0000256" key="12">
    <source>
        <dbReference type="ARBA" id="ARBA00023329"/>
    </source>
</evidence>
<keyword evidence="12 14" id="KW-0968">Cytoplasmic vesicle</keyword>
<comment type="caution">
    <text evidence="20">The sequence shown here is derived from an EMBL/GenBank/DDBJ whole genome shotgun (WGS) entry which is preliminary data.</text>
</comment>
<accession>A0AAV7JRP0</accession>
<feature type="domain" description="Gelsolin-like" evidence="15">
    <location>
        <begin position="633"/>
        <end position="719"/>
    </location>
</feature>
<keyword evidence="5 14" id="KW-0479">Metal-binding</keyword>
<evidence type="ECO:0000259" key="15">
    <source>
        <dbReference type="Pfam" id="PF00626"/>
    </source>
</evidence>
<dbReference type="SUPFAM" id="SSF81811">
    <property type="entry name" value="Helical domain of Sec23/24"/>
    <property type="match status" value="1"/>
</dbReference>
<dbReference type="InterPro" id="IPR036465">
    <property type="entry name" value="vWFA_dom_sf"/>
</dbReference>
<dbReference type="Gene3D" id="3.40.50.410">
    <property type="entry name" value="von Willebrand factor, type A domain"/>
    <property type="match status" value="1"/>
</dbReference>
<dbReference type="Pfam" id="PF04811">
    <property type="entry name" value="Sec23_trunk"/>
    <property type="match status" value="1"/>
</dbReference>
<keyword evidence="4 14" id="KW-0813">Transport</keyword>
<reference evidence="20 21" key="1">
    <citation type="journal article" date="2023" name="BMC Biol.">
        <title>The compact genome of the sponge Oopsacas minuta (Hexactinellida) is lacking key metazoan core genes.</title>
        <authorList>
            <person name="Santini S."/>
            <person name="Schenkelaars Q."/>
            <person name="Jourda C."/>
            <person name="Duchesne M."/>
            <person name="Belahbib H."/>
            <person name="Rocher C."/>
            <person name="Selva M."/>
            <person name="Riesgo A."/>
            <person name="Vervoort M."/>
            <person name="Leys S.P."/>
            <person name="Kodjabachian L."/>
            <person name="Le Bivic A."/>
            <person name="Borchiellini C."/>
            <person name="Claverie J.M."/>
            <person name="Renard E."/>
        </authorList>
    </citation>
    <scope>NUCLEOTIDE SEQUENCE [LARGE SCALE GENOMIC DNA]</scope>
    <source>
        <strain evidence="20">SPO-2</strain>
    </source>
</reference>
<dbReference type="SUPFAM" id="SSF82754">
    <property type="entry name" value="C-terminal, gelsolin-like domain of Sec23/24"/>
    <property type="match status" value="1"/>
</dbReference>
<dbReference type="Pfam" id="PF04815">
    <property type="entry name" value="Sec23_helical"/>
    <property type="match status" value="1"/>
</dbReference>
<dbReference type="GO" id="GO:0070971">
    <property type="term" value="C:endoplasmic reticulum exit site"/>
    <property type="evidence" value="ECO:0007669"/>
    <property type="project" value="TreeGrafter"/>
</dbReference>
<feature type="domain" description="Sec23/Sec24 helical" evidence="18">
    <location>
        <begin position="519"/>
        <end position="617"/>
    </location>
</feature>
<dbReference type="AlphaFoldDB" id="A0AAV7JRP0"/>
<dbReference type="GO" id="GO:0005789">
    <property type="term" value="C:endoplasmic reticulum membrane"/>
    <property type="evidence" value="ECO:0007669"/>
    <property type="project" value="UniProtKB-SubCell"/>
</dbReference>
<dbReference type="InterPro" id="IPR012990">
    <property type="entry name" value="Beta-sandwich_Sec23_24"/>
</dbReference>
<dbReference type="Proteomes" id="UP001165289">
    <property type="component" value="Unassembled WGS sequence"/>
</dbReference>
<evidence type="ECO:0000256" key="13">
    <source>
        <dbReference type="ARBA" id="ARBA00025471"/>
    </source>
</evidence>
<dbReference type="Pfam" id="PF04810">
    <property type="entry name" value="zf-Sec23_Sec24"/>
    <property type="match status" value="1"/>
</dbReference>
<comment type="function">
    <text evidence="13 14">Component of the coat protein complex II (COPII) which promotes the formation of transport vesicles from the endoplasmic reticulum (ER). The coat has two main functions, the physical deformation of the endoplasmic reticulum membrane into vesicles and the selection of cargo molecules.</text>
</comment>
<dbReference type="Gene3D" id="2.30.30.380">
    <property type="entry name" value="Zn-finger domain of Sec23/24"/>
    <property type="match status" value="1"/>
</dbReference>